<evidence type="ECO:0000256" key="6">
    <source>
        <dbReference type="ARBA" id="ARBA00022989"/>
    </source>
</evidence>
<dbReference type="InterPro" id="IPR005864">
    <property type="entry name" value="ATP_synth_F0_bsu_bac"/>
</dbReference>
<dbReference type="KEGG" id="stim:H1B31_03360"/>
<reference evidence="15 16" key="1">
    <citation type="submission" date="2020-07" db="EMBL/GenBank/DDBJ databases">
        <title>Complete genome and description of Selenomonas timonensis sp. nov., a new bacterium isolated from a gingivitis subject.</title>
        <authorList>
            <person name="Antezack A."/>
        </authorList>
    </citation>
    <scope>NUCLEOTIDE SEQUENCE [LARGE SCALE GENOMIC DNA]</scope>
    <source>
        <strain evidence="15 16">Marseille-Q3039</strain>
    </source>
</reference>
<evidence type="ECO:0000256" key="12">
    <source>
        <dbReference type="HAMAP-Rule" id="MF_01398"/>
    </source>
</evidence>
<evidence type="ECO:0000313" key="16">
    <source>
        <dbReference type="Proteomes" id="UP000515480"/>
    </source>
</evidence>
<dbReference type="NCBIfam" id="TIGR01144">
    <property type="entry name" value="ATP_synt_b"/>
    <property type="match status" value="1"/>
</dbReference>
<keyword evidence="16" id="KW-1185">Reference proteome</keyword>
<dbReference type="InterPro" id="IPR050059">
    <property type="entry name" value="ATP_synthase_B_chain"/>
</dbReference>
<evidence type="ECO:0000256" key="8">
    <source>
        <dbReference type="ARBA" id="ARBA00023136"/>
    </source>
</evidence>
<protein>
    <recommendedName>
        <fullName evidence="12">ATP synthase subunit b</fullName>
    </recommendedName>
    <alternativeName>
        <fullName evidence="12">ATP synthase F(0) sector subunit b</fullName>
    </alternativeName>
    <alternativeName>
        <fullName evidence="12">ATPase subunit I</fullName>
    </alternativeName>
    <alternativeName>
        <fullName evidence="12">F-type ATPase subunit b</fullName>
        <shortName evidence="12">F-ATPase subunit b</shortName>
    </alternativeName>
</protein>
<dbReference type="CDD" id="cd06503">
    <property type="entry name" value="ATP-synt_Fo_b"/>
    <property type="match status" value="1"/>
</dbReference>
<evidence type="ECO:0000256" key="11">
    <source>
        <dbReference type="ARBA" id="ARBA00037847"/>
    </source>
</evidence>
<dbReference type="GO" id="GO:0046933">
    <property type="term" value="F:proton-transporting ATP synthase activity, rotational mechanism"/>
    <property type="evidence" value="ECO:0007669"/>
    <property type="project" value="UniProtKB-UniRule"/>
</dbReference>
<evidence type="ECO:0000256" key="3">
    <source>
        <dbReference type="ARBA" id="ARBA00022547"/>
    </source>
</evidence>
<keyword evidence="4 12" id="KW-0812">Transmembrane</keyword>
<comment type="function">
    <text evidence="12">Component of the F(0) channel, it forms part of the peripheral stalk, linking F(1) to F(0).</text>
</comment>
<evidence type="ECO:0000256" key="4">
    <source>
        <dbReference type="ARBA" id="ARBA00022692"/>
    </source>
</evidence>
<dbReference type="HAMAP" id="MF_01398">
    <property type="entry name" value="ATP_synth_b_bprime"/>
    <property type="match status" value="1"/>
</dbReference>
<proteinExistence type="inferred from homology"/>
<accession>A0A7G7VLJ8</accession>
<keyword evidence="3 12" id="KW-0138">CF(0)</keyword>
<dbReference type="GO" id="GO:0045259">
    <property type="term" value="C:proton-transporting ATP synthase complex"/>
    <property type="evidence" value="ECO:0007669"/>
    <property type="project" value="UniProtKB-KW"/>
</dbReference>
<dbReference type="RefSeq" id="WP_185980896.1">
    <property type="nucleotide sequence ID" value="NZ_CP060204.1"/>
</dbReference>
<dbReference type="EMBL" id="CP060204">
    <property type="protein sequence ID" value="QNH54991.1"/>
    <property type="molecule type" value="Genomic_DNA"/>
</dbReference>
<dbReference type="AlphaFoldDB" id="A0A7G7VLJ8"/>
<feature type="transmembrane region" description="Helical" evidence="12">
    <location>
        <begin position="15"/>
        <end position="34"/>
    </location>
</feature>
<comment type="subcellular location">
    <subcellularLocation>
        <location evidence="12">Cell membrane</location>
        <topology evidence="12">Single-pass membrane protein</topology>
    </subcellularLocation>
    <subcellularLocation>
        <location evidence="11">Endomembrane system</location>
        <topology evidence="11">Single-pass membrane protein</topology>
    </subcellularLocation>
</comment>
<keyword evidence="5 12" id="KW-0375">Hydrogen ion transport</keyword>
<name>A0A7G7VLJ8_9FIRM</name>
<dbReference type="PANTHER" id="PTHR33445">
    <property type="entry name" value="ATP SYNTHASE SUBUNIT B', CHLOROPLASTIC"/>
    <property type="match status" value="1"/>
</dbReference>
<comment type="function">
    <text evidence="10 12">F(1)F(0) ATP synthase produces ATP from ADP in the presence of a proton or sodium gradient. F-type ATPases consist of two structural domains, F(1) containing the extramembraneous catalytic core and F(0) containing the membrane proton channel, linked together by a central stalk and a peripheral stalk. During catalysis, ATP synthesis in the catalytic domain of F(1) is coupled via a rotary mechanism of the central stalk subunits to proton translocation.</text>
</comment>
<dbReference type="Proteomes" id="UP000515480">
    <property type="component" value="Chromosome"/>
</dbReference>
<keyword evidence="14" id="KW-0175">Coiled coil</keyword>
<sequence length="174" mass="19108">MIETVQGLIDLNGTLPVQIINFLILVALLRAVAYKPIVRMMEERKAKIAESIDKADADAAAAEATLNEYKAQLAAARTKAQEIVDIAEKRASEEREASIQETKREIEQMKKAAELQMERERAHAVEQLKAEVVALSLAAAGKIIQKNLDEKDNDAIIGEFIAKLDAKKIGDAPC</sequence>
<dbReference type="Pfam" id="PF00430">
    <property type="entry name" value="ATP-synt_B"/>
    <property type="match status" value="1"/>
</dbReference>
<dbReference type="Gene3D" id="6.10.250.1580">
    <property type="match status" value="1"/>
</dbReference>
<evidence type="ECO:0000256" key="13">
    <source>
        <dbReference type="RuleBase" id="RU003848"/>
    </source>
</evidence>
<organism evidence="15 16">
    <name type="scientific">Selenomonas timonae</name>
    <dbReference type="NCBI Taxonomy" id="2754044"/>
    <lineage>
        <taxon>Bacteria</taxon>
        <taxon>Bacillati</taxon>
        <taxon>Bacillota</taxon>
        <taxon>Negativicutes</taxon>
        <taxon>Selenomonadales</taxon>
        <taxon>Selenomonadaceae</taxon>
        <taxon>Selenomonas</taxon>
    </lineage>
</organism>
<dbReference type="GO" id="GO:0012505">
    <property type="term" value="C:endomembrane system"/>
    <property type="evidence" value="ECO:0007669"/>
    <property type="project" value="UniProtKB-SubCell"/>
</dbReference>
<evidence type="ECO:0000256" key="10">
    <source>
        <dbReference type="ARBA" id="ARBA00025198"/>
    </source>
</evidence>
<keyword evidence="2 12" id="KW-0813">Transport</keyword>
<dbReference type="InterPro" id="IPR002146">
    <property type="entry name" value="ATP_synth_b/b'su_bac/chlpt"/>
</dbReference>
<dbReference type="GO" id="GO:0005886">
    <property type="term" value="C:plasma membrane"/>
    <property type="evidence" value="ECO:0007669"/>
    <property type="project" value="UniProtKB-SubCell"/>
</dbReference>
<evidence type="ECO:0000256" key="2">
    <source>
        <dbReference type="ARBA" id="ARBA00022448"/>
    </source>
</evidence>
<comment type="similarity">
    <text evidence="1 12 13">Belongs to the ATPase B chain family.</text>
</comment>
<keyword evidence="12" id="KW-1003">Cell membrane</keyword>
<feature type="coiled-coil region" evidence="14">
    <location>
        <begin position="52"/>
        <end position="123"/>
    </location>
</feature>
<keyword evidence="9 12" id="KW-0066">ATP synthesis</keyword>
<evidence type="ECO:0000256" key="14">
    <source>
        <dbReference type="SAM" id="Coils"/>
    </source>
</evidence>
<keyword evidence="7 12" id="KW-0406">Ion transport</keyword>
<comment type="subunit">
    <text evidence="12">F-type ATPases have 2 components, F(1) - the catalytic core - and F(0) - the membrane proton channel. F(1) has five subunits: alpha(3), beta(3), gamma(1), delta(1), epsilon(1). F(0) has three main subunits: a(1), b(2) and c(10-14). The alpha and beta chains form an alternating ring which encloses part of the gamma chain. F(1) is attached to F(0) by a central stalk formed by the gamma and epsilon chains, while a peripheral stalk is formed by the delta and b chains.</text>
</comment>
<evidence type="ECO:0000313" key="15">
    <source>
        <dbReference type="EMBL" id="QNH54991.1"/>
    </source>
</evidence>
<dbReference type="PANTHER" id="PTHR33445:SF2">
    <property type="entry name" value="ATP SYNTHASE SUBUNIT B', CHLOROPLASTIC"/>
    <property type="match status" value="1"/>
</dbReference>
<keyword evidence="8 12" id="KW-0472">Membrane</keyword>
<evidence type="ECO:0000256" key="5">
    <source>
        <dbReference type="ARBA" id="ARBA00022781"/>
    </source>
</evidence>
<evidence type="ECO:0000256" key="1">
    <source>
        <dbReference type="ARBA" id="ARBA00005513"/>
    </source>
</evidence>
<dbReference type="GO" id="GO:0046961">
    <property type="term" value="F:proton-transporting ATPase activity, rotational mechanism"/>
    <property type="evidence" value="ECO:0007669"/>
    <property type="project" value="TreeGrafter"/>
</dbReference>
<evidence type="ECO:0000256" key="7">
    <source>
        <dbReference type="ARBA" id="ARBA00023065"/>
    </source>
</evidence>
<evidence type="ECO:0000256" key="9">
    <source>
        <dbReference type="ARBA" id="ARBA00023310"/>
    </source>
</evidence>
<gene>
    <name evidence="12 15" type="primary">atpF</name>
    <name evidence="15" type="ORF">H1B31_03360</name>
</gene>
<keyword evidence="6 12" id="KW-1133">Transmembrane helix</keyword>